<dbReference type="SUPFAM" id="SSF51011">
    <property type="entry name" value="Glycosyl hydrolase domain"/>
    <property type="match status" value="1"/>
</dbReference>
<dbReference type="InterPro" id="IPR006047">
    <property type="entry name" value="GH13_cat_dom"/>
</dbReference>
<dbReference type="Gene3D" id="3.90.400.10">
    <property type="entry name" value="Oligo-1,6-glucosidase, Domain 2"/>
    <property type="match status" value="1"/>
</dbReference>
<dbReference type="OrthoDB" id="9805159at2"/>
<dbReference type="InterPro" id="IPR017853">
    <property type="entry name" value="GH"/>
</dbReference>
<dbReference type="SMART" id="SM00642">
    <property type="entry name" value="Aamy"/>
    <property type="match status" value="1"/>
</dbReference>
<comment type="similarity">
    <text evidence="1">Belongs to the glycosyl hydrolase 13 family.</text>
</comment>
<evidence type="ECO:0000313" key="6">
    <source>
        <dbReference type="Proteomes" id="UP000196365"/>
    </source>
</evidence>
<dbReference type="CDD" id="cd02857">
    <property type="entry name" value="E_set_CDase_PDE_N"/>
    <property type="match status" value="1"/>
</dbReference>
<organism evidence="5 6">
    <name type="scientific">Garciella nitratireducens DSM 15102</name>
    <dbReference type="NCBI Taxonomy" id="1121911"/>
    <lineage>
        <taxon>Bacteria</taxon>
        <taxon>Bacillati</taxon>
        <taxon>Bacillota</taxon>
        <taxon>Clostridia</taxon>
        <taxon>Eubacteriales</taxon>
        <taxon>Eubacteriaceae</taxon>
        <taxon>Garciella</taxon>
    </lineage>
</organism>
<dbReference type="InterPro" id="IPR013780">
    <property type="entry name" value="Glyco_hydro_b"/>
</dbReference>
<dbReference type="GO" id="GO:0004553">
    <property type="term" value="F:hydrolase activity, hydrolyzing O-glycosyl compounds"/>
    <property type="evidence" value="ECO:0007669"/>
    <property type="project" value="InterPro"/>
</dbReference>
<protein>
    <submittedName>
        <fullName evidence="5">Glycosidase</fullName>
    </submittedName>
</protein>
<dbReference type="AlphaFoldDB" id="A0A1T4PXF3"/>
<evidence type="ECO:0000313" key="5">
    <source>
        <dbReference type="EMBL" id="SJZ96006.1"/>
    </source>
</evidence>
<evidence type="ECO:0000259" key="4">
    <source>
        <dbReference type="SMART" id="SM00642"/>
    </source>
</evidence>
<name>A0A1T4PXF3_9FIRM</name>
<gene>
    <name evidence="5" type="ORF">SAMN02745973_02230</name>
</gene>
<dbReference type="Proteomes" id="UP000196365">
    <property type="component" value="Unassembled WGS sequence"/>
</dbReference>
<dbReference type="SUPFAM" id="SSF51445">
    <property type="entry name" value="(Trans)glycosidases"/>
    <property type="match status" value="1"/>
</dbReference>
<dbReference type="GO" id="GO:0005975">
    <property type="term" value="P:carbohydrate metabolic process"/>
    <property type="evidence" value="ECO:0007669"/>
    <property type="project" value="InterPro"/>
</dbReference>
<dbReference type="Gene3D" id="2.60.40.10">
    <property type="entry name" value="Immunoglobulins"/>
    <property type="match status" value="1"/>
</dbReference>
<sequence>MNKHAIYHKPKSNFCYPYDKNIIHIRLRTAKEDVEKVILVYGDKYEWNKNKKIEMKYSSYDKLFDYYMISVKPFNRRLAYYFIMESKKKLFYYTEWGILDNHPDQNEIHNHFFEYPYINDSDIHVVPEWVKDAVFYQIFPERFYNGDTSNDPKKINQWGELPKRNDFFGGDLKGIIDRLDYIKDLGINAIYFTPIFESDSNHKYNIKDYKKIDPHFGNLDILKELVEKCHQYGIKVILDAVFNHSGSDFKPFLDVIKNGKNSPYYNWFYIHKWPIKTNPPNYETFSFVAKMPKLNTTNPEVKKYLLDVVKYWMEEVNIDGWRLDVADEIDHNFWREFRKAVKSIKKDAYIVGEIWHNSLPWLMGDQFDAVMNYPFRTACLKFFAYKNIDEETFKKMINQTLFRNTQQVNEVMFNLLDSHDTSRFINRSNKDIKRLILASVFQMTFIGTPCVYYGTEIGLEGEDDPDCRRTMEWNEEKWNKNLHNHYKNLIKLKKEHISLRRGNFKWINDLKNIIGFIRETDNEKILVLINNHENKKNVSISINHHKCIDLINNQKIDVLNKKLKISLPEYGFKIILIRKNDNKIF</sequence>
<dbReference type="Pfam" id="PF02903">
    <property type="entry name" value="Alpha-amylase_N"/>
    <property type="match status" value="1"/>
</dbReference>
<dbReference type="RefSeq" id="WP_087679548.1">
    <property type="nucleotide sequence ID" value="NZ_FUWV01000023.1"/>
</dbReference>
<accession>A0A1T4PXF3</accession>
<evidence type="ECO:0000256" key="1">
    <source>
        <dbReference type="ARBA" id="ARBA00008061"/>
    </source>
</evidence>
<dbReference type="InterPro" id="IPR045857">
    <property type="entry name" value="O16G_dom_2"/>
</dbReference>
<dbReference type="EMBL" id="FUWV01000023">
    <property type="protein sequence ID" value="SJZ96006.1"/>
    <property type="molecule type" value="Genomic_DNA"/>
</dbReference>
<dbReference type="PANTHER" id="PTHR10357">
    <property type="entry name" value="ALPHA-AMYLASE FAMILY MEMBER"/>
    <property type="match status" value="1"/>
</dbReference>
<keyword evidence="3 5" id="KW-0326">Glycosidase</keyword>
<dbReference type="Pfam" id="PF00128">
    <property type="entry name" value="Alpha-amylase"/>
    <property type="match status" value="1"/>
</dbReference>
<evidence type="ECO:0000256" key="3">
    <source>
        <dbReference type="ARBA" id="ARBA00023295"/>
    </source>
</evidence>
<dbReference type="Gene3D" id="3.20.20.80">
    <property type="entry name" value="Glycosidases"/>
    <property type="match status" value="1"/>
</dbReference>
<evidence type="ECO:0000256" key="2">
    <source>
        <dbReference type="ARBA" id="ARBA00022801"/>
    </source>
</evidence>
<dbReference type="InterPro" id="IPR004185">
    <property type="entry name" value="Glyco_hydro_13_lg-like_dom"/>
</dbReference>
<feature type="domain" description="Glycosyl hydrolase family 13 catalytic" evidence="4">
    <location>
        <begin position="137"/>
        <end position="493"/>
    </location>
</feature>
<proteinExistence type="inferred from homology"/>
<keyword evidence="6" id="KW-1185">Reference proteome</keyword>
<reference evidence="5 6" key="1">
    <citation type="submission" date="2017-02" db="EMBL/GenBank/DDBJ databases">
        <authorList>
            <person name="Peterson S.W."/>
        </authorList>
    </citation>
    <scope>NUCLEOTIDE SEQUENCE [LARGE SCALE GENOMIC DNA]</scope>
    <source>
        <strain evidence="5 6">DSM 15102</strain>
    </source>
</reference>
<dbReference type="Gene3D" id="2.60.40.1180">
    <property type="entry name" value="Golgi alpha-mannosidase II"/>
    <property type="match status" value="1"/>
</dbReference>
<dbReference type="InterPro" id="IPR013783">
    <property type="entry name" value="Ig-like_fold"/>
</dbReference>
<dbReference type="PANTHER" id="PTHR10357:SF210">
    <property type="entry name" value="MALTODEXTRIN GLUCOSIDASE"/>
    <property type="match status" value="1"/>
</dbReference>
<keyword evidence="2" id="KW-0378">Hydrolase</keyword>
<dbReference type="CDD" id="cd11338">
    <property type="entry name" value="AmyAc_CMD"/>
    <property type="match status" value="1"/>
</dbReference>